<dbReference type="EMBL" id="JAVRJZ010000003">
    <property type="protein sequence ID" value="KAK2725044.1"/>
    <property type="molecule type" value="Genomic_DNA"/>
</dbReference>
<evidence type="ECO:0000313" key="3">
    <source>
        <dbReference type="Proteomes" id="UP001187531"/>
    </source>
</evidence>
<keyword evidence="1" id="KW-0732">Signal</keyword>
<accession>A0AA88IB32</accession>
<reference evidence="2" key="1">
    <citation type="submission" date="2023-07" db="EMBL/GenBank/DDBJ databases">
        <title>Chromosome-level genome assembly of Artemia franciscana.</title>
        <authorList>
            <person name="Jo E."/>
        </authorList>
    </citation>
    <scope>NUCLEOTIDE SEQUENCE</scope>
    <source>
        <tissue evidence="2">Whole body</tissue>
    </source>
</reference>
<feature type="chain" id="PRO_5041640108" evidence="1">
    <location>
        <begin position="16"/>
        <end position="246"/>
    </location>
</feature>
<protein>
    <submittedName>
        <fullName evidence="2">Uncharacterized protein</fullName>
    </submittedName>
</protein>
<evidence type="ECO:0000313" key="2">
    <source>
        <dbReference type="EMBL" id="KAK2725044.1"/>
    </source>
</evidence>
<dbReference type="AlphaFoldDB" id="A0AA88IB32"/>
<dbReference type="Proteomes" id="UP001187531">
    <property type="component" value="Unassembled WGS sequence"/>
</dbReference>
<keyword evidence="3" id="KW-1185">Reference proteome</keyword>
<dbReference type="Gene3D" id="2.20.20.160">
    <property type="match status" value="1"/>
</dbReference>
<name>A0AA88IB32_ARTSF</name>
<gene>
    <name evidence="2" type="ORF">QYM36_001489</name>
</gene>
<proteinExistence type="predicted"/>
<comment type="caution">
    <text evidence="2">The sequence shown here is derived from an EMBL/GenBank/DDBJ whole genome shotgun (WGS) entry which is preliminary data.</text>
</comment>
<organism evidence="2 3">
    <name type="scientific">Artemia franciscana</name>
    <name type="common">Brine shrimp</name>
    <name type="synonym">Artemia sanfranciscana</name>
    <dbReference type="NCBI Taxonomy" id="6661"/>
    <lineage>
        <taxon>Eukaryota</taxon>
        <taxon>Metazoa</taxon>
        <taxon>Ecdysozoa</taxon>
        <taxon>Arthropoda</taxon>
        <taxon>Crustacea</taxon>
        <taxon>Branchiopoda</taxon>
        <taxon>Anostraca</taxon>
        <taxon>Artemiidae</taxon>
        <taxon>Artemia</taxon>
    </lineage>
</organism>
<feature type="signal peptide" evidence="1">
    <location>
        <begin position="1"/>
        <end position="15"/>
    </location>
</feature>
<sequence length="246" mass="28351">MLYIIFLLAFTEVNSQTERDAILRKNEAIIVYPVNIKGERDLPYCSNELGKVACNIIQQRFWFPSIAYRQCRCQDRSECDKTPTRYGRDDNSVESSVFLSSGAELKFCDSLKDLPECKVGEIGLEIYMSKSADKLSDTNPKPGVPAKISLHCKPNDRYYQWRKTYDQHINKTMDKTYAYEHLTKCKLGNFCGYISRDTFSTYYKCQCPSGQMCLPKEQSQLQSISEVLFEGFAYEGFCSKVRGFDD</sequence>
<evidence type="ECO:0000256" key="1">
    <source>
        <dbReference type="SAM" id="SignalP"/>
    </source>
</evidence>